<comment type="caution">
    <text evidence="7">The sequence shown here is derived from an EMBL/GenBank/DDBJ whole genome shotgun (WGS) entry which is preliminary data.</text>
</comment>
<dbReference type="Gene3D" id="3.40.50.2000">
    <property type="entry name" value="Glycogen Phosphorylase B"/>
    <property type="match status" value="1"/>
</dbReference>
<dbReference type="PANTHER" id="PTHR43025">
    <property type="entry name" value="MONOGALACTOSYLDIACYLGLYCEROL SYNTHASE"/>
    <property type="match status" value="1"/>
</dbReference>
<evidence type="ECO:0000256" key="3">
    <source>
        <dbReference type="ARBA" id="ARBA00022676"/>
    </source>
</evidence>
<gene>
    <name evidence="7" type="ORF">DFR59_102500</name>
</gene>
<evidence type="ECO:0000313" key="8">
    <source>
        <dbReference type="Proteomes" id="UP000255326"/>
    </source>
</evidence>
<protein>
    <submittedName>
        <fullName evidence="7">Processive 1,2-diacylglycerol beta-glucosyltransferase</fullName>
    </submittedName>
</protein>
<dbReference type="AlphaFoldDB" id="A0A370GQ71"/>
<evidence type="ECO:0000259" key="5">
    <source>
        <dbReference type="Pfam" id="PF04101"/>
    </source>
</evidence>
<feature type="domain" description="Glycosyl transferase family 28 C-terminal" evidence="5">
    <location>
        <begin position="211"/>
        <end position="363"/>
    </location>
</feature>
<comment type="similarity">
    <text evidence="2">Belongs to the glycosyltransferase 28 family.</text>
</comment>
<dbReference type="GO" id="GO:0016020">
    <property type="term" value="C:membrane"/>
    <property type="evidence" value="ECO:0007669"/>
    <property type="project" value="UniProtKB-SubCell"/>
</dbReference>
<comment type="subcellular location">
    <subcellularLocation>
        <location evidence="1">Membrane</location>
    </subcellularLocation>
</comment>
<dbReference type="GO" id="GO:0009247">
    <property type="term" value="P:glycolipid biosynthetic process"/>
    <property type="evidence" value="ECO:0007669"/>
    <property type="project" value="InterPro"/>
</dbReference>
<dbReference type="OrthoDB" id="9815663at2"/>
<dbReference type="InterPro" id="IPR050519">
    <property type="entry name" value="Glycosyltransf_28_UgtP"/>
</dbReference>
<dbReference type="EMBL" id="QQAY01000002">
    <property type="protein sequence ID" value="RDI45865.1"/>
    <property type="molecule type" value="Genomic_DNA"/>
</dbReference>
<dbReference type="SUPFAM" id="SSF53756">
    <property type="entry name" value="UDP-Glycosyltransferase/glycogen phosphorylase"/>
    <property type="match status" value="1"/>
</dbReference>
<dbReference type="PANTHER" id="PTHR43025:SF3">
    <property type="entry name" value="MONOGALACTOSYLDIACYLGLYCEROL SYNTHASE 1, CHLOROPLASTIC"/>
    <property type="match status" value="1"/>
</dbReference>
<dbReference type="Pfam" id="PF06925">
    <property type="entry name" value="MGDG_synth"/>
    <property type="match status" value="1"/>
</dbReference>
<proteinExistence type="inferred from homology"/>
<dbReference type="GO" id="GO:0016758">
    <property type="term" value="F:hexosyltransferase activity"/>
    <property type="evidence" value="ECO:0007669"/>
    <property type="project" value="InterPro"/>
</dbReference>
<evidence type="ECO:0000256" key="4">
    <source>
        <dbReference type="ARBA" id="ARBA00022679"/>
    </source>
</evidence>
<evidence type="ECO:0000313" key="7">
    <source>
        <dbReference type="EMBL" id="RDI45865.1"/>
    </source>
</evidence>
<organism evidence="7 8">
    <name type="scientific">Falsibacillus pallidus</name>
    <dbReference type="NCBI Taxonomy" id="493781"/>
    <lineage>
        <taxon>Bacteria</taxon>
        <taxon>Bacillati</taxon>
        <taxon>Bacillota</taxon>
        <taxon>Bacilli</taxon>
        <taxon>Bacillales</taxon>
        <taxon>Bacillaceae</taxon>
        <taxon>Falsibacillus</taxon>
    </lineage>
</organism>
<reference evidence="7 8" key="1">
    <citation type="submission" date="2018-07" db="EMBL/GenBank/DDBJ databases">
        <title>Genomic Encyclopedia of Type Strains, Phase IV (KMG-IV): sequencing the most valuable type-strain genomes for metagenomic binning, comparative biology and taxonomic classification.</title>
        <authorList>
            <person name="Goeker M."/>
        </authorList>
    </citation>
    <scope>NUCLEOTIDE SEQUENCE [LARGE SCALE GENOMIC DNA]</scope>
    <source>
        <strain evidence="7 8">DSM 25281</strain>
    </source>
</reference>
<evidence type="ECO:0000256" key="2">
    <source>
        <dbReference type="ARBA" id="ARBA00006962"/>
    </source>
</evidence>
<dbReference type="InterPro" id="IPR007235">
    <property type="entry name" value="Glyco_trans_28_C"/>
</dbReference>
<keyword evidence="4 7" id="KW-0808">Transferase</keyword>
<feature type="domain" description="Diacylglycerol glucosyltransferase N-terminal" evidence="6">
    <location>
        <begin position="21"/>
        <end position="185"/>
    </location>
</feature>
<dbReference type="InterPro" id="IPR009695">
    <property type="entry name" value="Diacylglyc_glucosyltr_N"/>
</dbReference>
<keyword evidence="8" id="KW-1185">Reference proteome</keyword>
<name>A0A370GQ71_9BACI</name>
<evidence type="ECO:0000256" key="1">
    <source>
        <dbReference type="ARBA" id="ARBA00004370"/>
    </source>
</evidence>
<dbReference type="RefSeq" id="WP_114744673.1">
    <property type="nucleotide sequence ID" value="NZ_QQAY01000002.1"/>
</dbReference>
<sequence>MMKFTDSERILILSASVGDGHNQVAKALSEAVVDRHPAVEPVVIDTMEWLHPYLSPISTLLYKKSIKNFPQVYSFLYRKTQIRNSFSTRLNSIFTIGMNSMLKIIEKIRPSAIISTHPFAAGIVSKLKEQRCIDIPAVTVITDYAYHSYWIYPFTDQYIVGSRQVKDELMNMGVEEYKIKATGIPLRRRFNEILSRKTLFAKYNLRPDKFTLLVMGGGDGFFNKESFEAFEDIPYSIQLIIICGRNEKLRQHLEREFSGSKHDVLLMGFTENVHEIMAISDLMITKPGGVTSSEAIAMNLPLLLFNPLPGQEEDNAQFLLQSGLARLVHTPHELIYNINRMLNDPRTLTYMRYRARKYQMKSASNKAVGIIEQMTQKLHIQEIV</sequence>
<accession>A0A370GQ71</accession>
<keyword evidence="3" id="KW-0328">Glycosyltransferase</keyword>
<evidence type="ECO:0000259" key="6">
    <source>
        <dbReference type="Pfam" id="PF06925"/>
    </source>
</evidence>
<dbReference type="Proteomes" id="UP000255326">
    <property type="component" value="Unassembled WGS sequence"/>
</dbReference>
<dbReference type="Pfam" id="PF04101">
    <property type="entry name" value="Glyco_tran_28_C"/>
    <property type="match status" value="1"/>
</dbReference>